<sequence>MISLPTNLVGEPSILQLGPFPCSPTLLHSLFRPPISCLVSLSMAVITRQFLDYRDLCASIAFLNLASHFPCPWFESSHLLYLLMNLKQGGTGRENMGPLILRAVVLLCVRFISRFTIQDVSLPKQSIQLMSLDLKLAINLSRLRFIAMSPFAEYYLIIHAQKPELESNLAEVLLSSIQMTIVYALSL</sequence>
<dbReference type="EMBL" id="VDCV01000009">
    <property type="protein sequence ID" value="KAB5540652.1"/>
    <property type="molecule type" value="Genomic_DNA"/>
</dbReference>
<comment type="caution">
    <text evidence="1">The sequence shown here is derived from an EMBL/GenBank/DDBJ whole genome shotgun (WGS) entry which is preliminary data.</text>
</comment>
<evidence type="ECO:0000313" key="1">
    <source>
        <dbReference type="EMBL" id="KAB5540652.1"/>
    </source>
</evidence>
<name>A0A5N5LDN0_9ROSI</name>
<reference evidence="2" key="1">
    <citation type="journal article" date="2019" name="Gigascience">
        <title>De novo genome assembly of the endangered Acer yangbiense, a plant species with extremely small populations endemic to Yunnan Province, China.</title>
        <authorList>
            <person name="Yang J."/>
            <person name="Wariss H.M."/>
            <person name="Tao L."/>
            <person name="Zhang R."/>
            <person name="Yun Q."/>
            <person name="Hollingsworth P."/>
            <person name="Dao Z."/>
            <person name="Luo G."/>
            <person name="Guo H."/>
            <person name="Ma Y."/>
            <person name="Sun W."/>
        </authorList>
    </citation>
    <scope>NUCLEOTIDE SEQUENCE [LARGE SCALE GENOMIC DNA]</scope>
    <source>
        <strain evidence="2">cv. br00</strain>
    </source>
</reference>
<evidence type="ECO:0000313" key="2">
    <source>
        <dbReference type="Proteomes" id="UP000326939"/>
    </source>
</evidence>
<protein>
    <submittedName>
        <fullName evidence="1">Uncharacterized protein</fullName>
    </submittedName>
</protein>
<proteinExistence type="predicted"/>
<dbReference type="Proteomes" id="UP000326939">
    <property type="component" value="Chromosome 9"/>
</dbReference>
<accession>A0A5N5LDN0</accession>
<dbReference type="AlphaFoldDB" id="A0A5N5LDN0"/>
<organism evidence="1 2">
    <name type="scientific">Salix brachista</name>
    <dbReference type="NCBI Taxonomy" id="2182728"/>
    <lineage>
        <taxon>Eukaryota</taxon>
        <taxon>Viridiplantae</taxon>
        <taxon>Streptophyta</taxon>
        <taxon>Embryophyta</taxon>
        <taxon>Tracheophyta</taxon>
        <taxon>Spermatophyta</taxon>
        <taxon>Magnoliopsida</taxon>
        <taxon>eudicotyledons</taxon>
        <taxon>Gunneridae</taxon>
        <taxon>Pentapetalae</taxon>
        <taxon>rosids</taxon>
        <taxon>fabids</taxon>
        <taxon>Malpighiales</taxon>
        <taxon>Salicaceae</taxon>
        <taxon>Saliceae</taxon>
        <taxon>Salix</taxon>
    </lineage>
</organism>
<keyword evidence="2" id="KW-1185">Reference proteome</keyword>
<gene>
    <name evidence="1" type="ORF">DKX38_013626</name>
</gene>